<feature type="compositionally biased region" description="Basic and acidic residues" evidence="11">
    <location>
        <begin position="276"/>
        <end position="291"/>
    </location>
</feature>
<proteinExistence type="inferred from homology"/>
<keyword evidence="5" id="KW-0479">Metal-binding</keyword>
<feature type="region of interest" description="Disordered" evidence="11">
    <location>
        <begin position="276"/>
        <end position="300"/>
    </location>
</feature>
<dbReference type="GO" id="GO:0008270">
    <property type="term" value="F:zinc ion binding"/>
    <property type="evidence" value="ECO:0007669"/>
    <property type="project" value="UniProtKB-KW"/>
</dbReference>
<feature type="region of interest" description="Disordered" evidence="11">
    <location>
        <begin position="347"/>
        <end position="379"/>
    </location>
</feature>
<dbReference type="UniPathway" id="UPA00886"/>
<feature type="compositionally biased region" description="Basic and acidic residues" evidence="11">
    <location>
        <begin position="91"/>
        <end position="105"/>
    </location>
</feature>
<accession>A0A0D1ZDR0</accession>
<evidence type="ECO:0000259" key="12">
    <source>
        <dbReference type="PROSITE" id="PS51044"/>
    </source>
</evidence>
<dbReference type="EMBL" id="KN847523">
    <property type="protein sequence ID" value="KIV92044.1"/>
    <property type="molecule type" value="Genomic_DNA"/>
</dbReference>
<organism evidence="13 14">
    <name type="scientific">Exophiala mesophila</name>
    <name type="common">Black yeast-like fungus</name>
    <dbReference type="NCBI Taxonomy" id="212818"/>
    <lineage>
        <taxon>Eukaryota</taxon>
        <taxon>Fungi</taxon>
        <taxon>Dikarya</taxon>
        <taxon>Ascomycota</taxon>
        <taxon>Pezizomycotina</taxon>
        <taxon>Eurotiomycetes</taxon>
        <taxon>Chaetothyriomycetidae</taxon>
        <taxon>Chaetothyriales</taxon>
        <taxon>Herpotrichiellaceae</taxon>
        <taxon>Exophiala</taxon>
    </lineage>
</organism>
<feature type="compositionally biased region" description="Low complexity" evidence="11">
    <location>
        <begin position="438"/>
        <end position="449"/>
    </location>
</feature>
<keyword evidence="6 10" id="KW-0863">Zinc-finger</keyword>
<dbReference type="PANTHER" id="PTHR21330:SF1">
    <property type="entry name" value="E3 SUMO-PROTEIN LIGASE NSE2"/>
    <property type="match status" value="1"/>
</dbReference>
<reference evidence="13 14" key="1">
    <citation type="submission" date="2015-01" db="EMBL/GenBank/DDBJ databases">
        <title>The Genome Sequence of Exophiala mesophila CBS40295.</title>
        <authorList>
            <consortium name="The Broad Institute Genomics Platform"/>
            <person name="Cuomo C."/>
            <person name="de Hoog S."/>
            <person name="Gorbushina A."/>
            <person name="Stielow B."/>
            <person name="Teixiera M."/>
            <person name="Abouelleil A."/>
            <person name="Chapman S.B."/>
            <person name="Priest M."/>
            <person name="Young S.K."/>
            <person name="Wortman J."/>
            <person name="Nusbaum C."/>
            <person name="Birren B."/>
        </authorList>
    </citation>
    <scope>NUCLEOTIDE SEQUENCE [LARGE SCALE GENOMIC DNA]</scope>
    <source>
        <strain evidence="13 14">CBS 40295</strain>
    </source>
</reference>
<evidence type="ECO:0000256" key="4">
    <source>
        <dbReference type="ARBA" id="ARBA00022679"/>
    </source>
</evidence>
<feature type="region of interest" description="Disordered" evidence="11">
    <location>
        <begin position="1"/>
        <end position="35"/>
    </location>
</feature>
<sequence length="511" mass="56966">MATTARRRVPSSTPSRSGGASARPSSSSRSSAPSDFVPQRLALPLSDAAQLALADLLKTHAKSTQLTEHLALAVKELTDAAAVLTEAAYDRKRRYDREERRRKQNGEQLDEQDIAKHEAFQTQVQDLTQKMDMSIRAVIDDRIWLEDLPAISKDVLSASLDEQSTQRTDEVYNQSPTPIASTRDTEIGMESGEHDSRLSQTTNASMAGTVPTTTPHSILQQKLQQQARDWQSKTLTERYAYNNDYAGWKREVHDNQDPQGEGAPLADAKQWFAAEEGRGQPDSKGQRVHGDDSDDSEDEIEISRERLSYKCPLTLLPFEDPLTSTKCNHSYEKEAILDMLRTSADHVPLSSEQEAEISAIRDSKARKRRKQQLESQQERRIQCPECRVRLVKGDLQPNPILKRRVVRYLAAQRRAETATSDAEASGDEGRVTGTQRRPVGLGSSPVPSSWRQSGRPVKAERHGSTVPQTQFSSGEPSTTRRAARTRVVDMDDLSLELDDAEAVDTDVVDPE</sequence>
<dbReference type="AlphaFoldDB" id="A0A0D1ZDR0"/>
<feature type="region of interest" description="Disordered" evidence="11">
    <location>
        <begin position="414"/>
        <end position="485"/>
    </location>
</feature>
<dbReference type="STRING" id="212818.A0A0D1ZDR0"/>
<keyword evidence="4" id="KW-0808">Transferase</keyword>
<dbReference type="GO" id="GO:0005634">
    <property type="term" value="C:nucleus"/>
    <property type="evidence" value="ECO:0007669"/>
    <property type="project" value="UniProtKB-SubCell"/>
</dbReference>
<evidence type="ECO:0000256" key="6">
    <source>
        <dbReference type="ARBA" id="ARBA00022771"/>
    </source>
</evidence>
<evidence type="ECO:0000256" key="7">
    <source>
        <dbReference type="ARBA" id="ARBA00022786"/>
    </source>
</evidence>
<dbReference type="VEuPathDB" id="FungiDB:PV10_06519"/>
<dbReference type="CDD" id="cd16651">
    <property type="entry name" value="SPL-RING_NSE2"/>
    <property type="match status" value="1"/>
</dbReference>
<evidence type="ECO:0000313" key="13">
    <source>
        <dbReference type="EMBL" id="KIV92044.1"/>
    </source>
</evidence>
<keyword evidence="14" id="KW-1185">Reference proteome</keyword>
<dbReference type="PANTHER" id="PTHR21330">
    <property type="entry name" value="E3 SUMO-PROTEIN LIGASE NSE2"/>
    <property type="match status" value="1"/>
</dbReference>
<keyword evidence="9" id="KW-0539">Nucleus</keyword>
<comment type="similarity">
    <text evidence="3">Belongs to the NSE2 family.</text>
</comment>
<dbReference type="GO" id="GO:0000724">
    <property type="term" value="P:double-strand break repair via homologous recombination"/>
    <property type="evidence" value="ECO:0007669"/>
    <property type="project" value="InterPro"/>
</dbReference>
<dbReference type="GO" id="GO:0061665">
    <property type="term" value="F:SUMO ligase activity"/>
    <property type="evidence" value="ECO:0007669"/>
    <property type="project" value="TreeGrafter"/>
</dbReference>
<evidence type="ECO:0000256" key="9">
    <source>
        <dbReference type="ARBA" id="ARBA00023242"/>
    </source>
</evidence>
<comment type="pathway">
    <text evidence="2">Protein modification; protein sumoylation.</text>
</comment>
<evidence type="ECO:0000256" key="1">
    <source>
        <dbReference type="ARBA" id="ARBA00004123"/>
    </source>
</evidence>
<dbReference type="InterPro" id="IPR026846">
    <property type="entry name" value="Nse2(Mms21)"/>
</dbReference>
<evidence type="ECO:0000256" key="10">
    <source>
        <dbReference type="PROSITE-ProRule" id="PRU00452"/>
    </source>
</evidence>
<evidence type="ECO:0000256" key="11">
    <source>
        <dbReference type="SAM" id="MobiDB-lite"/>
    </source>
</evidence>
<keyword evidence="7" id="KW-0833">Ubl conjugation pathway</keyword>
<dbReference type="HOGENOM" id="CLU_028753_1_0_1"/>
<dbReference type="GeneID" id="27324364"/>
<feature type="region of interest" description="Disordered" evidence="11">
    <location>
        <begin position="91"/>
        <end position="115"/>
    </location>
</feature>
<dbReference type="GO" id="GO:0030915">
    <property type="term" value="C:Smc5-Smc6 complex"/>
    <property type="evidence" value="ECO:0007669"/>
    <property type="project" value="InterPro"/>
</dbReference>
<comment type="subcellular location">
    <subcellularLocation>
        <location evidence="1">Nucleus</location>
    </subcellularLocation>
</comment>
<dbReference type="InterPro" id="IPR004181">
    <property type="entry name" value="Znf_MIZ"/>
</dbReference>
<feature type="compositionally biased region" description="Polar residues" evidence="11">
    <location>
        <begin position="465"/>
        <end position="477"/>
    </location>
</feature>
<dbReference type="PROSITE" id="PS51044">
    <property type="entry name" value="ZF_SP_RING"/>
    <property type="match status" value="1"/>
</dbReference>
<evidence type="ECO:0000313" key="14">
    <source>
        <dbReference type="Proteomes" id="UP000054302"/>
    </source>
</evidence>
<evidence type="ECO:0000256" key="3">
    <source>
        <dbReference type="ARBA" id="ARBA00008212"/>
    </source>
</evidence>
<dbReference type="InterPro" id="IPR013083">
    <property type="entry name" value="Znf_RING/FYVE/PHD"/>
</dbReference>
<feature type="domain" description="SP-RING-type" evidence="12">
    <location>
        <begin position="296"/>
        <end position="375"/>
    </location>
</feature>
<gene>
    <name evidence="13" type="ORF">PV10_06519</name>
</gene>
<evidence type="ECO:0000256" key="2">
    <source>
        <dbReference type="ARBA" id="ARBA00004718"/>
    </source>
</evidence>
<dbReference type="Pfam" id="PF11789">
    <property type="entry name" value="zf-Nse"/>
    <property type="match status" value="1"/>
</dbReference>
<name>A0A0D1ZDR0_EXOME</name>
<dbReference type="OMA" id="TWFSHLE"/>
<feature type="compositionally biased region" description="Low complexity" evidence="11">
    <location>
        <begin position="10"/>
        <end position="34"/>
    </location>
</feature>
<dbReference type="Gene3D" id="3.30.40.10">
    <property type="entry name" value="Zinc/RING finger domain, C3HC4 (zinc finger)"/>
    <property type="match status" value="1"/>
</dbReference>
<keyword evidence="8" id="KW-0862">Zinc</keyword>
<evidence type="ECO:0000256" key="8">
    <source>
        <dbReference type="ARBA" id="ARBA00022833"/>
    </source>
</evidence>
<dbReference type="GO" id="GO:0016925">
    <property type="term" value="P:protein sumoylation"/>
    <property type="evidence" value="ECO:0007669"/>
    <property type="project" value="UniProtKB-UniPathway"/>
</dbReference>
<evidence type="ECO:0000256" key="5">
    <source>
        <dbReference type="ARBA" id="ARBA00022723"/>
    </source>
</evidence>
<dbReference type="SUPFAM" id="SSF57850">
    <property type="entry name" value="RING/U-box"/>
    <property type="match status" value="1"/>
</dbReference>
<protein>
    <recommendedName>
        <fullName evidence="12">SP-RING-type domain-containing protein</fullName>
    </recommendedName>
</protein>
<dbReference type="RefSeq" id="XP_016223618.1">
    <property type="nucleotide sequence ID" value="XM_016371325.1"/>
</dbReference>
<dbReference type="OrthoDB" id="756301at2759"/>
<dbReference type="Proteomes" id="UP000054302">
    <property type="component" value="Unassembled WGS sequence"/>
</dbReference>